<keyword evidence="2" id="KW-1185">Reference proteome</keyword>
<organism evidence="1 2">
    <name type="scientific">Enterococcus viikkiensis</name>
    <dbReference type="NCBI Taxonomy" id="930854"/>
    <lineage>
        <taxon>Bacteria</taxon>
        <taxon>Bacillati</taxon>
        <taxon>Bacillota</taxon>
        <taxon>Bacilli</taxon>
        <taxon>Lactobacillales</taxon>
        <taxon>Enterococcaceae</taxon>
        <taxon>Enterococcus</taxon>
    </lineage>
</organism>
<dbReference type="EMBL" id="JARQBN010000005">
    <property type="protein sequence ID" value="MDT2827639.1"/>
    <property type="molecule type" value="Genomic_DNA"/>
</dbReference>
<name>A0ABU3FNU7_9ENTE</name>
<sequence length="127" mass="15005">MVVQPFSAQQLFKLKRRTLEKRLTDYYEETQDTKTLLKLLIALQIRDALGNENFSQVLRPLVRQLFLKTTATRVLRHCYCHFEGYFSAKEWQTVLARLFPIKIYLTKLISKFRSIFKPETSIGLTDS</sequence>
<dbReference type="RefSeq" id="WP_311818721.1">
    <property type="nucleotide sequence ID" value="NZ_JARQBN010000005.1"/>
</dbReference>
<dbReference type="Proteomes" id="UP001265301">
    <property type="component" value="Unassembled WGS sequence"/>
</dbReference>
<proteinExistence type="predicted"/>
<accession>A0ABU3FNU7</accession>
<reference evidence="1 2" key="1">
    <citation type="submission" date="2023-03" db="EMBL/GenBank/DDBJ databases">
        <authorList>
            <person name="Shen W."/>
            <person name="Cai J."/>
        </authorList>
    </citation>
    <scope>NUCLEOTIDE SEQUENCE [LARGE SCALE GENOMIC DNA]</scope>
    <source>
        <strain evidence="1 2">B101</strain>
    </source>
</reference>
<protein>
    <submittedName>
        <fullName evidence="1">Uncharacterized protein</fullName>
    </submittedName>
</protein>
<comment type="caution">
    <text evidence="1">The sequence shown here is derived from an EMBL/GenBank/DDBJ whole genome shotgun (WGS) entry which is preliminary data.</text>
</comment>
<evidence type="ECO:0000313" key="1">
    <source>
        <dbReference type="EMBL" id="MDT2827639.1"/>
    </source>
</evidence>
<evidence type="ECO:0000313" key="2">
    <source>
        <dbReference type="Proteomes" id="UP001265301"/>
    </source>
</evidence>
<gene>
    <name evidence="1" type="ORF">P7H59_04125</name>
</gene>